<dbReference type="AlphaFoldDB" id="S3CN78"/>
<dbReference type="InterPro" id="IPR010982">
    <property type="entry name" value="Lambda_DNA-bd_dom_sf"/>
</dbReference>
<dbReference type="eggNOG" id="ENOG5033ANB">
    <property type="taxonomic scope" value="Bacteria"/>
</dbReference>
<protein>
    <submittedName>
        <fullName evidence="1">Uncharacterized protein</fullName>
    </submittedName>
</protein>
<comment type="caution">
    <text evidence="1">The sequence shown here is derived from an EMBL/GenBank/DDBJ whole genome shotgun (WGS) entry which is preliminary data.</text>
</comment>
<dbReference type="Gene3D" id="1.10.260.40">
    <property type="entry name" value="lambda repressor-like DNA-binding domains"/>
    <property type="match status" value="1"/>
</dbReference>
<proteinExistence type="predicted"/>
<reference evidence="1 2" key="1">
    <citation type="submission" date="2013-04" db="EMBL/GenBank/DDBJ databases">
        <title>The Genome Sequence of Sutterella wadsworthensis HGA0223.</title>
        <authorList>
            <consortium name="The Broad Institute Genomics Platform"/>
            <person name="Earl A."/>
            <person name="Ward D."/>
            <person name="Feldgarden M."/>
            <person name="Gevers D."/>
            <person name="Schmidt T.M."/>
            <person name="Dover J."/>
            <person name="Dai D."/>
            <person name="Walker B."/>
            <person name="Young S."/>
            <person name="Zeng Q."/>
            <person name="Gargeya S."/>
            <person name="Fitzgerald M."/>
            <person name="Haas B."/>
            <person name="Abouelleil A."/>
            <person name="Allen A.W."/>
            <person name="Alvarado L."/>
            <person name="Arachchi H.M."/>
            <person name="Berlin A.M."/>
            <person name="Chapman S.B."/>
            <person name="Gainer-Dewar J."/>
            <person name="Goldberg J."/>
            <person name="Griggs A."/>
            <person name="Gujja S."/>
            <person name="Hansen M."/>
            <person name="Howarth C."/>
            <person name="Imamovic A."/>
            <person name="Ireland A."/>
            <person name="Larimer J."/>
            <person name="McCowan C."/>
            <person name="Murphy C."/>
            <person name="Pearson M."/>
            <person name="Poon T.W."/>
            <person name="Priest M."/>
            <person name="Roberts A."/>
            <person name="Saif S."/>
            <person name="Shea T."/>
            <person name="Sisk P."/>
            <person name="Sykes S."/>
            <person name="Wortman J."/>
            <person name="Nusbaum C."/>
            <person name="Birren B."/>
        </authorList>
    </citation>
    <scope>NUCLEOTIDE SEQUENCE [LARGE SCALE GENOMIC DNA]</scope>
    <source>
        <strain evidence="1 2">HGA0223</strain>
    </source>
</reference>
<evidence type="ECO:0000313" key="1">
    <source>
        <dbReference type="EMBL" id="EPE02000.1"/>
    </source>
</evidence>
<dbReference type="GO" id="GO:0003677">
    <property type="term" value="F:DNA binding"/>
    <property type="evidence" value="ECO:0007669"/>
    <property type="project" value="InterPro"/>
</dbReference>
<sequence length="76" mass="8644">MNTLREIKRASPEQSCLYIDQMGGTGAVSRICEVSSAAVSQWRRYGIPHARLQFLRERLKNQKLLEQAQALIAEVK</sequence>
<accession>S3CN78</accession>
<name>S3CN78_9BURK</name>
<dbReference type="Proteomes" id="UP000014400">
    <property type="component" value="Unassembled WGS sequence"/>
</dbReference>
<dbReference type="STRING" id="1203554.HMPREF1476_00236"/>
<keyword evidence="2" id="KW-1185">Reference proteome</keyword>
<gene>
    <name evidence="1" type="ORF">HMPREF1476_00236</name>
</gene>
<organism evidence="1 2">
    <name type="scientific">Sutterella wadsworthensis HGA0223</name>
    <dbReference type="NCBI Taxonomy" id="1203554"/>
    <lineage>
        <taxon>Bacteria</taxon>
        <taxon>Pseudomonadati</taxon>
        <taxon>Pseudomonadota</taxon>
        <taxon>Betaproteobacteria</taxon>
        <taxon>Burkholderiales</taxon>
        <taxon>Sutterellaceae</taxon>
        <taxon>Sutterella</taxon>
    </lineage>
</organism>
<dbReference type="SUPFAM" id="SSF47413">
    <property type="entry name" value="lambda repressor-like DNA-binding domains"/>
    <property type="match status" value="1"/>
</dbReference>
<evidence type="ECO:0000313" key="2">
    <source>
        <dbReference type="Proteomes" id="UP000014400"/>
    </source>
</evidence>
<dbReference type="EMBL" id="ATCF01000004">
    <property type="protein sequence ID" value="EPE02000.1"/>
    <property type="molecule type" value="Genomic_DNA"/>
</dbReference>
<dbReference type="HOGENOM" id="CLU_2653155_0_0_4"/>